<feature type="compositionally biased region" description="Low complexity" evidence="3">
    <location>
        <begin position="1049"/>
        <end position="1070"/>
    </location>
</feature>
<evidence type="ECO:0000256" key="3">
    <source>
        <dbReference type="SAM" id="MobiDB-lite"/>
    </source>
</evidence>
<dbReference type="PROSITE" id="PS00626">
    <property type="entry name" value="RCC1_2"/>
    <property type="match status" value="8"/>
</dbReference>
<organism evidence="5 6">
    <name type="scientific">Cohnella zeiphila</name>
    <dbReference type="NCBI Taxonomy" id="2761120"/>
    <lineage>
        <taxon>Bacteria</taxon>
        <taxon>Bacillati</taxon>
        <taxon>Bacillota</taxon>
        <taxon>Bacilli</taxon>
        <taxon>Bacillales</taxon>
        <taxon>Paenibacillaceae</taxon>
        <taxon>Cohnella</taxon>
    </lineage>
</organism>
<gene>
    <name evidence="5" type="ORF">H7C18_03020</name>
</gene>
<dbReference type="InterPro" id="IPR000408">
    <property type="entry name" value="Reg_chr_condens"/>
</dbReference>
<dbReference type="Pfam" id="PF00395">
    <property type="entry name" value="SLH"/>
    <property type="match status" value="3"/>
</dbReference>
<dbReference type="PROSITE" id="PS51272">
    <property type="entry name" value="SLH"/>
    <property type="match status" value="3"/>
</dbReference>
<dbReference type="InterPro" id="IPR058923">
    <property type="entry name" value="RCC1-like_dom"/>
</dbReference>
<dbReference type="InterPro" id="IPR013783">
    <property type="entry name" value="Ig-like_fold"/>
</dbReference>
<evidence type="ECO:0000256" key="2">
    <source>
        <dbReference type="ARBA" id="ARBA00022737"/>
    </source>
</evidence>
<dbReference type="RefSeq" id="WP_185127528.1">
    <property type="nucleotide sequence ID" value="NZ_JACJVO010000003.1"/>
</dbReference>
<dbReference type="PRINTS" id="PR00633">
    <property type="entry name" value="RCCNDNSATION"/>
</dbReference>
<dbReference type="SUPFAM" id="SSF50985">
    <property type="entry name" value="RCC1/BLIP-II"/>
    <property type="match status" value="2"/>
</dbReference>
<comment type="caution">
    <text evidence="5">The sequence shown here is derived from an EMBL/GenBank/DDBJ whole genome shotgun (WGS) entry which is preliminary data.</text>
</comment>
<evidence type="ECO:0000256" key="1">
    <source>
        <dbReference type="ARBA" id="ARBA00022658"/>
    </source>
</evidence>
<proteinExistence type="predicted"/>
<dbReference type="PANTHER" id="PTHR45982">
    <property type="entry name" value="REGULATOR OF CHROMOSOME CONDENSATION"/>
    <property type="match status" value="1"/>
</dbReference>
<reference evidence="5 6" key="1">
    <citation type="submission" date="2020-08" db="EMBL/GenBank/DDBJ databases">
        <title>Cohnella phylogeny.</title>
        <authorList>
            <person name="Dunlap C."/>
        </authorList>
    </citation>
    <scope>NUCLEOTIDE SEQUENCE [LARGE SCALE GENOMIC DNA]</scope>
    <source>
        <strain evidence="5 6">CBP 2801</strain>
    </source>
</reference>
<dbReference type="GO" id="GO:0005085">
    <property type="term" value="F:guanyl-nucleotide exchange factor activity"/>
    <property type="evidence" value="ECO:0007669"/>
    <property type="project" value="TreeGrafter"/>
</dbReference>
<keyword evidence="2" id="KW-0677">Repeat</keyword>
<dbReference type="Gene3D" id="2.130.10.30">
    <property type="entry name" value="Regulator of chromosome condensation 1/beta-lactamase-inhibitor protein II"/>
    <property type="match status" value="4"/>
</dbReference>
<protein>
    <submittedName>
        <fullName evidence="5">DUF5011 domain-containing protein</fullName>
    </submittedName>
</protein>
<dbReference type="Proteomes" id="UP000564644">
    <property type="component" value="Unassembled WGS sequence"/>
</dbReference>
<dbReference type="InterPro" id="IPR051553">
    <property type="entry name" value="Ran_GTPase-activating"/>
</dbReference>
<dbReference type="Pfam" id="PF25390">
    <property type="entry name" value="WD40_RLD"/>
    <property type="match status" value="1"/>
</dbReference>
<dbReference type="Gene3D" id="2.60.40.10">
    <property type="entry name" value="Immunoglobulins"/>
    <property type="match status" value="3"/>
</dbReference>
<dbReference type="PROSITE" id="PS50012">
    <property type="entry name" value="RCC1_3"/>
    <property type="match status" value="11"/>
</dbReference>
<feature type="domain" description="SLH" evidence="4">
    <location>
        <begin position="1365"/>
        <end position="1428"/>
    </location>
</feature>
<dbReference type="InterPro" id="IPR001119">
    <property type="entry name" value="SLH_dom"/>
</dbReference>
<dbReference type="InterPro" id="IPR032179">
    <property type="entry name" value="Cry22Aa_Ig-like"/>
</dbReference>
<sequence length="1493" mass="150494">MSWMQGRRVILLVLSFVLLLTAAVPYGSGKANAAETGTGSRIVKIAAGAYHSLALKSTGTVVAWGSNSAGQTDVPAELAGPGKVIDIAAAGNYSLALKADGTVVGWGDDHNGTTDVPAGLTGVAAIAAGGAHALALKANGTVVAWGRNSQGQTDVPAGLTGVVAIAAGGSHSLALKADGSVVVWGSNSNGQLNMPGGGLTGVAAIAAGELHSLALKADGTVAAWGSNGGGQSTVPGGLTGVVAIAAKLTHSLALKADGTVSAWGSNNFGESTVPGGLAGVVAIAAGETHSLALKADGTVVAWGDDSYGQTDVPADLAQPVKAIGVAAGSIHALALKSDGTVVAWGGSAGDVWGGDDPRLGEVTVPAGLTGVAAIAAGSYHSLALKANGTVVAWGDDRYGQTDVPGLAGVKAVSGGTEHSLALTANGTVIAWGDDLYQQSDVPADLKVPGAVAAISAGGFHSMALKADGTVEAWGSDSNGQTDVPADLKVPGTVVAIAAGGSHSMALKADGTVVAWGGSALSGQAYVPADLSDVVAISAGGLSSLALKADGTVVAWGEGQSDMPAGLSNVAAIWAGGTISLALKTDGTVVVWGASPEDIDYYGQADVPGNDRLSSLTVQEGGLDAAFSPSVTAYTLDDLSVSSVHIKATLADTANAQLYINNKLVASGATATVNLPGATTVIPIRVEPYLKPARTYTITVHRDAAPPDVHFATNGNAAPSHTAASTVTVTDTESGVDAASLQYAWTQSAAVPADGWTAFADGDTLRQTSGDGEWYLHIRAQDLAGNVADAVSNAFVLDNTAPELALNGSNPMNIPQGGTYAEPGAVATDAIDGAIPASSITISGAVDTTRLGHYPIQYAVADRAGNNASVIRDVYVYDGDAPAIYLNGPNPMTVEADSVFTDPGATAQDVQDGDLSASIAATGTVDTSTIGTYTLTYDVSDAAGNAAATVTRTVYVKDTQPPVLTLLGDPVMSVPLGAGFADPGAQATDAYYGDVSPLIVVSGTVDTSQAGEYTLRYHVEDPSGNAAAEATRTVTVTAPDSSDGSDDGSDGSNGSNGSDGSNGSNGSNGSDGSNGPGNSGNSGTNEPPDNGSAVFHQVSVKINGAVKWVAASYEMSGGQSTTRIFPTAGQLSEALEAMPDSIRIEAQNIGDSVKMDVPAAPLLHALDVRPDALLEWSVNGNGLRLPLNVLQSVPKEATVTFGIAAAAGSAGDAGNGAIARAGGEPQLPHPVVYSLQANDGSSIDWGRTYAILTAVLPEPADPDQATAVRIDENGRMRFAPAVFSNDGSPLVTIRSPYAGAYSVIRSEHSFADLNGHWAQKDIVLMANKLLVAGRTQDRYVPDANISRAEFAVLLVRALGLDDVPNDPTPFRDVAPGAWYAGAVRAAHQRQLIGGFEDGTFRPEAPITREQMAVMIVRAMAYAGYAPDANGAATGTFADESDIAPWADNAVGRLTGASIIRGLTATKFGPQEYVSRAQSAVLLKRMLQAMQFINP</sequence>
<accession>A0A7X0SLD4</accession>
<dbReference type="Pfam" id="PF12733">
    <property type="entry name" value="Cadherin-like"/>
    <property type="match status" value="1"/>
</dbReference>
<dbReference type="InterPro" id="IPR025883">
    <property type="entry name" value="Cadherin-like_domain"/>
</dbReference>
<evidence type="ECO:0000259" key="4">
    <source>
        <dbReference type="PROSITE" id="PS51272"/>
    </source>
</evidence>
<feature type="domain" description="SLH" evidence="4">
    <location>
        <begin position="1432"/>
        <end position="1493"/>
    </location>
</feature>
<feature type="domain" description="SLH" evidence="4">
    <location>
        <begin position="1304"/>
        <end position="1363"/>
    </location>
</feature>
<dbReference type="Pfam" id="PF13540">
    <property type="entry name" value="RCC1_2"/>
    <property type="match status" value="5"/>
</dbReference>
<keyword evidence="1" id="KW-0344">Guanine-nucleotide releasing factor</keyword>
<dbReference type="InterPro" id="IPR009091">
    <property type="entry name" value="RCC1/BLIP-II"/>
</dbReference>
<feature type="region of interest" description="Disordered" evidence="3">
    <location>
        <begin position="1036"/>
        <end position="1092"/>
    </location>
</feature>
<name>A0A7X0SLD4_9BACL</name>
<evidence type="ECO:0000313" key="5">
    <source>
        <dbReference type="EMBL" id="MBB6729858.1"/>
    </source>
</evidence>
<dbReference type="EMBL" id="JACJVO010000003">
    <property type="protein sequence ID" value="MBB6729858.1"/>
    <property type="molecule type" value="Genomic_DNA"/>
</dbReference>
<dbReference type="PANTHER" id="PTHR45982:SF1">
    <property type="entry name" value="REGULATOR OF CHROMOSOME CONDENSATION"/>
    <property type="match status" value="1"/>
</dbReference>
<evidence type="ECO:0000313" key="6">
    <source>
        <dbReference type="Proteomes" id="UP000564644"/>
    </source>
</evidence>
<dbReference type="GO" id="GO:0005737">
    <property type="term" value="C:cytoplasm"/>
    <property type="evidence" value="ECO:0007669"/>
    <property type="project" value="TreeGrafter"/>
</dbReference>
<dbReference type="Pfam" id="PF16403">
    <property type="entry name" value="Bact_surface_Ig-like"/>
    <property type="match status" value="3"/>
</dbReference>
<keyword evidence="6" id="KW-1185">Reference proteome</keyword>